<dbReference type="PANTHER" id="PTHR48081:SF30">
    <property type="entry name" value="ACETYL-HYDROLASE LIPR-RELATED"/>
    <property type="match status" value="1"/>
</dbReference>
<feature type="chain" id="PRO_5045565419" evidence="3">
    <location>
        <begin position="31"/>
        <end position="682"/>
    </location>
</feature>
<keyword evidence="3" id="KW-0732">Signal</keyword>
<proteinExistence type="inferred from homology"/>
<dbReference type="SUPFAM" id="SSF53474">
    <property type="entry name" value="alpha/beta-Hydrolases"/>
    <property type="match status" value="1"/>
</dbReference>
<evidence type="ECO:0000259" key="5">
    <source>
        <dbReference type="Pfam" id="PF20434"/>
    </source>
</evidence>
<evidence type="ECO:0000256" key="1">
    <source>
        <dbReference type="ARBA" id="ARBA00010515"/>
    </source>
</evidence>
<name>A0ABT7PPL4_9BACT</name>
<dbReference type="InterPro" id="IPR050300">
    <property type="entry name" value="GDXG_lipolytic_enzyme"/>
</dbReference>
<dbReference type="Pfam" id="PF13088">
    <property type="entry name" value="BNR_2"/>
    <property type="match status" value="1"/>
</dbReference>
<organism evidence="6 7">
    <name type="scientific">Roseiconus lacunae</name>
    <dbReference type="NCBI Taxonomy" id="2605694"/>
    <lineage>
        <taxon>Bacteria</taxon>
        <taxon>Pseudomonadati</taxon>
        <taxon>Planctomycetota</taxon>
        <taxon>Planctomycetia</taxon>
        <taxon>Pirellulales</taxon>
        <taxon>Pirellulaceae</taxon>
        <taxon>Roseiconus</taxon>
    </lineage>
</organism>
<feature type="domain" description="Sialidase" evidence="4">
    <location>
        <begin position="433"/>
        <end position="585"/>
    </location>
</feature>
<dbReference type="EMBL" id="JASZZN010000021">
    <property type="protein sequence ID" value="MDM4018410.1"/>
    <property type="molecule type" value="Genomic_DNA"/>
</dbReference>
<keyword evidence="2 6" id="KW-0378">Hydrolase</keyword>
<comment type="caution">
    <text evidence="6">The sequence shown here is derived from an EMBL/GenBank/DDBJ whole genome shotgun (WGS) entry which is preliminary data.</text>
</comment>
<gene>
    <name evidence="6" type="ORF">QTN89_23360</name>
</gene>
<evidence type="ECO:0000256" key="3">
    <source>
        <dbReference type="SAM" id="SignalP"/>
    </source>
</evidence>
<evidence type="ECO:0000259" key="4">
    <source>
        <dbReference type="Pfam" id="PF13088"/>
    </source>
</evidence>
<dbReference type="InterPro" id="IPR029058">
    <property type="entry name" value="AB_hydrolase_fold"/>
</dbReference>
<evidence type="ECO:0000313" key="7">
    <source>
        <dbReference type="Proteomes" id="UP001239462"/>
    </source>
</evidence>
<dbReference type="Pfam" id="PF20434">
    <property type="entry name" value="BD-FAE"/>
    <property type="match status" value="1"/>
</dbReference>
<protein>
    <submittedName>
        <fullName evidence="6">Alpha/beta hydrolase fold domain-containing protein</fullName>
    </submittedName>
</protein>
<comment type="similarity">
    <text evidence="1">Belongs to the 'GDXG' lipolytic enzyme family.</text>
</comment>
<dbReference type="GO" id="GO:0016787">
    <property type="term" value="F:hydrolase activity"/>
    <property type="evidence" value="ECO:0007669"/>
    <property type="project" value="UniProtKB-KW"/>
</dbReference>
<dbReference type="CDD" id="cd15482">
    <property type="entry name" value="Sialidase_non-viral"/>
    <property type="match status" value="1"/>
</dbReference>
<dbReference type="Gene3D" id="2.120.10.10">
    <property type="match status" value="1"/>
</dbReference>
<accession>A0ABT7PPL4</accession>
<evidence type="ECO:0000313" key="6">
    <source>
        <dbReference type="EMBL" id="MDM4018410.1"/>
    </source>
</evidence>
<feature type="domain" description="BD-FAE-like" evidence="5">
    <location>
        <begin position="74"/>
        <end position="269"/>
    </location>
</feature>
<dbReference type="InterPro" id="IPR036278">
    <property type="entry name" value="Sialidase_sf"/>
</dbReference>
<dbReference type="SUPFAM" id="SSF50939">
    <property type="entry name" value="Sialidases"/>
    <property type="match status" value="1"/>
</dbReference>
<dbReference type="InterPro" id="IPR011040">
    <property type="entry name" value="Sialidase"/>
</dbReference>
<dbReference type="Proteomes" id="UP001239462">
    <property type="component" value="Unassembled WGS sequence"/>
</dbReference>
<feature type="signal peptide" evidence="3">
    <location>
        <begin position="1"/>
        <end position="30"/>
    </location>
</feature>
<evidence type="ECO:0000256" key="2">
    <source>
        <dbReference type="ARBA" id="ARBA00022801"/>
    </source>
</evidence>
<dbReference type="PANTHER" id="PTHR48081">
    <property type="entry name" value="AB HYDROLASE SUPERFAMILY PROTEIN C4A8.06C"/>
    <property type="match status" value="1"/>
</dbReference>
<keyword evidence="7" id="KW-1185">Reference proteome</keyword>
<reference evidence="6 7" key="1">
    <citation type="submission" date="2023-06" db="EMBL/GenBank/DDBJ databases">
        <title>Roseiconus lacunae JC819 isolated from Gulf of Mannar region, Tamil Nadu.</title>
        <authorList>
            <person name="Pk S."/>
            <person name="Ch S."/>
            <person name="Ch V.R."/>
        </authorList>
    </citation>
    <scope>NUCLEOTIDE SEQUENCE [LARGE SCALE GENOMIC DNA]</scope>
    <source>
        <strain evidence="6 7">JC819</strain>
    </source>
</reference>
<sequence length="682" mass="75326">MPCKPHLHQHLLAIATTCLVLAVTTTAVSAQNRTAKKAKDPTRQFRDAGAEIKIYKTTTDADGNKVDLRAYVFTPKTDAERPRSAIVFFFGGGWKAGSPSQFLEHCKHLAAEGMVAITADYRVLSRHGTKAKSCVADGKSAIRWVRQNAEKLGVDPDRIIAAGGSAGGHVAACTEMISGFDESDEDAAVSSRPNGLALFNPAVILAKTKSKEPFDEDKLRAMPERMGVDPVQLSPFHQVRKNHPPTIIFHGKADTTVPYWTVEKFAEKLNANGSLCELVGFDGQSHGFFNHGRGDNSHYERTIVELDRFLRQHGFLPKIQPASSTQPLATIDLDDQQQRQVIVDREADQYLGHPTTCLLEDGQTILCVYPKGHGKGSIVYKRSEDGGKTWSDRLPTPENWATSREVPTLHRVVDADGKKRLILWSGLYPARLAVSEDDGQHWSPLKKAGDWGGIVVMGFVEALSTGKGHYLAMFHDDGRFFDGSGKRTGVFTLYKTFSIDGGLTWSQPESVFQASDVHLCEPGCVRSPDGNRLAVLLRENARGKNSHIIFSDDEGKSWTEPRELPLALTGDRHTGKYTQDGRLLISFRCISPKQHQTDREFEGDWVAWVGTWDDLVSGNDGQYLVRLKDNTKGYDTAYPGVEVLPDDTVVTTTYGHWDQGQPPYVLSVRLKLSELDAMATTP</sequence>
<dbReference type="RefSeq" id="WP_289166224.1">
    <property type="nucleotide sequence ID" value="NZ_JASZZN010000021.1"/>
</dbReference>
<dbReference type="InterPro" id="IPR049492">
    <property type="entry name" value="BD-FAE-like_dom"/>
</dbReference>
<dbReference type="Gene3D" id="3.40.50.1820">
    <property type="entry name" value="alpha/beta hydrolase"/>
    <property type="match status" value="1"/>
</dbReference>